<reference evidence="2" key="1">
    <citation type="journal article" date="2019" name="Plant Biotechnol. J.">
        <title>Genome sequencing of the Australian wild diploid species Gossypium australe highlights disease resistance and delayed gland morphogenesis.</title>
        <authorList>
            <person name="Cai Y."/>
            <person name="Cai X."/>
            <person name="Wang Q."/>
            <person name="Wang P."/>
            <person name="Zhang Y."/>
            <person name="Cai C."/>
            <person name="Xu Y."/>
            <person name="Wang K."/>
            <person name="Zhou Z."/>
            <person name="Wang C."/>
            <person name="Geng S."/>
            <person name="Li B."/>
            <person name="Dong Q."/>
            <person name="Hou Y."/>
            <person name="Wang H."/>
            <person name="Ai P."/>
            <person name="Liu Z."/>
            <person name="Yi F."/>
            <person name="Sun M."/>
            <person name="An G."/>
            <person name="Cheng J."/>
            <person name="Zhang Y."/>
            <person name="Shi Q."/>
            <person name="Xie Y."/>
            <person name="Shi X."/>
            <person name="Chang Y."/>
            <person name="Huang F."/>
            <person name="Chen Y."/>
            <person name="Hong S."/>
            <person name="Mi L."/>
            <person name="Sun Q."/>
            <person name="Zhang L."/>
            <person name="Zhou B."/>
            <person name="Peng R."/>
            <person name="Zhang X."/>
            <person name="Liu F."/>
        </authorList>
    </citation>
    <scope>NUCLEOTIDE SEQUENCE [LARGE SCALE GENOMIC DNA]</scope>
    <source>
        <strain evidence="2">cv. PA1801</strain>
    </source>
</reference>
<gene>
    <name evidence="1" type="ORF">EPI10_034235</name>
</gene>
<comment type="caution">
    <text evidence="1">The sequence shown here is derived from an EMBL/GenBank/DDBJ whole genome shotgun (WGS) entry which is preliminary data.</text>
</comment>
<name>A0A5B6TRF7_9ROSI</name>
<evidence type="ECO:0000313" key="2">
    <source>
        <dbReference type="Proteomes" id="UP000325315"/>
    </source>
</evidence>
<keyword evidence="2" id="KW-1185">Reference proteome</keyword>
<proteinExistence type="predicted"/>
<evidence type="ECO:0000313" key="1">
    <source>
        <dbReference type="EMBL" id="KAA3439054.1"/>
    </source>
</evidence>
<dbReference type="EMBL" id="SMMG02000512">
    <property type="protein sequence ID" value="KAA3439054.1"/>
    <property type="molecule type" value="Genomic_DNA"/>
</dbReference>
<protein>
    <submittedName>
        <fullName evidence="1">Retrovirus-related Pol polyprotein from transposon TNT 1-94</fullName>
    </submittedName>
</protein>
<accession>A0A5B6TRF7</accession>
<dbReference type="Proteomes" id="UP000325315">
    <property type="component" value="Unassembled WGS sequence"/>
</dbReference>
<dbReference type="AlphaFoldDB" id="A0A5B6TRF7"/>
<sequence>MLIAAKDPSEIERLKTIISYKFKMNDLGASNKILGIDVPGNCYYRNRGTSRRSLSDLICKTQNR</sequence>
<organism evidence="1 2">
    <name type="scientific">Gossypium australe</name>
    <dbReference type="NCBI Taxonomy" id="47621"/>
    <lineage>
        <taxon>Eukaryota</taxon>
        <taxon>Viridiplantae</taxon>
        <taxon>Streptophyta</taxon>
        <taxon>Embryophyta</taxon>
        <taxon>Tracheophyta</taxon>
        <taxon>Spermatophyta</taxon>
        <taxon>Magnoliopsida</taxon>
        <taxon>eudicotyledons</taxon>
        <taxon>Gunneridae</taxon>
        <taxon>Pentapetalae</taxon>
        <taxon>rosids</taxon>
        <taxon>malvids</taxon>
        <taxon>Malvales</taxon>
        <taxon>Malvaceae</taxon>
        <taxon>Malvoideae</taxon>
        <taxon>Gossypium</taxon>
    </lineage>
</organism>